<dbReference type="AlphaFoldDB" id="A0A2C9DB14"/>
<sequence length="197" mass="22406">MSYAVSRIPVYFVALVASIFIGAIIPKLIFLFGSTFILIWALIFRKEKSEKTDLEFAGFFLWFLIALEVVVFVIFLLIPDFSMDFSVYFLTSSMGRINLEVPLGDGMELRIMKQHYSALYNSFLITYLSYGALLVVIYDFVELSPNIPKKPYILLAYPWWCVLGVVLTCSLILLLYIPLPYLPKAGLLIALTGRGRS</sequence>
<reference evidence="3" key="1">
    <citation type="submission" date="2017-09" db="EMBL/GenBank/DDBJ databases">
        <title>Genome sequence of Nannocystis excedens DSM 71.</title>
        <authorList>
            <person name="Blom J."/>
        </authorList>
    </citation>
    <scope>NUCLEOTIDE SEQUENCE [LARGE SCALE GENOMIC DNA]</scope>
    <source>
        <strain evidence="3">type strain: E19</strain>
    </source>
</reference>
<dbReference type="RefSeq" id="WP_099557756.1">
    <property type="nucleotide sequence ID" value="NZ_LT960614.1"/>
</dbReference>
<keyword evidence="1" id="KW-0812">Transmembrane</keyword>
<protein>
    <submittedName>
        <fullName evidence="2">Uncharacterized protein</fullName>
    </submittedName>
</protein>
<keyword evidence="1" id="KW-0472">Membrane</keyword>
<proteinExistence type="predicted"/>
<evidence type="ECO:0000313" key="3">
    <source>
        <dbReference type="Proteomes" id="UP000223606"/>
    </source>
</evidence>
<dbReference type="KEGG" id="hdi:HDIA_3973"/>
<evidence type="ECO:0000256" key="1">
    <source>
        <dbReference type="SAM" id="Phobius"/>
    </source>
</evidence>
<gene>
    <name evidence="2" type="ORF">HDIA_3973</name>
</gene>
<keyword evidence="1" id="KW-1133">Transmembrane helix</keyword>
<dbReference type="EMBL" id="LT960614">
    <property type="protein sequence ID" value="SON57514.1"/>
    <property type="molecule type" value="Genomic_DNA"/>
</dbReference>
<feature type="transmembrane region" description="Helical" evidence="1">
    <location>
        <begin position="56"/>
        <end position="78"/>
    </location>
</feature>
<accession>A0A2C9DB14</accession>
<organism evidence="2 3">
    <name type="scientific">Hartmannibacter diazotrophicus</name>
    <dbReference type="NCBI Taxonomy" id="1482074"/>
    <lineage>
        <taxon>Bacteria</taxon>
        <taxon>Pseudomonadati</taxon>
        <taxon>Pseudomonadota</taxon>
        <taxon>Alphaproteobacteria</taxon>
        <taxon>Hyphomicrobiales</taxon>
        <taxon>Pleomorphomonadaceae</taxon>
        <taxon>Hartmannibacter</taxon>
    </lineage>
</organism>
<evidence type="ECO:0000313" key="2">
    <source>
        <dbReference type="EMBL" id="SON57514.1"/>
    </source>
</evidence>
<keyword evidence="3" id="KW-1185">Reference proteome</keyword>
<feature type="transmembrane region" description="Helical" evidence="1">
    <location>
        <begin position="12"/>
        <end position="44"/>
    </location>
</feature>
<dbReference type="Proteomes" id="UP000223606">
    <property type="component" value="Chromosome 1"/>
</dbReference>
<feature type="transmembrane region" description="Helical" evidence="1">
    <location>
        <begin position="153"/>
        <end position="177"/>
    </location>
</feature>
<name>A0A2C9DB14_9HYPH</name>
<feature type="transmembrane region" description="Helical" evidence="1">
    <location>
        <begin position="118"/>
        <end position="141"/>
    </location>
</feature>